<dbReference type="Proteomes" id="UP001055247">
    <property type="component" value="Unassembled WGS sequence"/>
</dbReference>
<proteinExistence type="predicted"/>
<keyword evidence="2" id="KW-1185">Reference proteome</keyword>
<reference evidence="1" key="1">
    <citation type="journal article" date="2016" name="Front. Microbiol.">
        <title>Genome Sequence of the Piezophilic, Mesophilic Sulfate-Reducing Bacterium Desulfovibrio indicus J2T.</title>
        <authorList>
            <person name="Cao J."/>
            <person name="Maignien L."/>
            <person name="Shao Z."/>
            <person name="Alain K."/>
            <person name="Jebbar M."/>
        </authorList>
    </citation>
    <scope>NUCLEOTIDE SEQUENCE</scope>
    <source>
        <strain evidence="1">DSM 16372</strain>
    </source>
</reference>
<reference evidence="1" key="2">
    <citation type="submission" date="2021-08" db="EMBL/GenBank/DDBJ databases">
        <authorList>
            <person name="Tani A."/>
            <person name="Ola A."/>
            <person name="Ogura Y."/>
            <person name="Katsura K."/>
            <person name="Hayashi T."/>
        </authorList>
    </citation>
    <scope>NUCLEOTIDE SEQUENCE</scope>
    <source>
        <strain evidence="1">DSM 16372</strain>
    </source>
</reference>
<accession>A0AAV4ZS66</accession>
<gene>
    <name evidence="1" type="ORF">BHAOGJBA_4250</name>
</gene>
<protein>
    <submittedName>
        <fullName evidence="1">Uncharacterized protein</fullName>
    </submittedName>
</protein>
<organism evidence="1 2">
    <name type="scientific">Methylobacterium hispanicum</name>
    <dbReference type="NCBI Taxonomy" id="270350"/>
    <lineage>
        <taxon>Bacteria</taxon>
        <taxon>Pseudomonadati</taxon>
        <taxon>Pseudomonadota</taxon>
        <taxon>Alphaproteobacteria</taxon>
        <taxon>Hyphomicrobiales</taxon>
        <taxon>Methylobacteriaceae</taxon>
        <taxon>Methylobacterium</taxon>
    </lineage>
</organism>
<name>A0AAV4ZS66_9HYPH</name>
<comment type="caution">
    <text evidence="1">The sequence shown here is derived from an EMBL/GenBank/DDBJ whole genome shotgun (WGS) entry which is preliminary data.</text>
</comment>
<dbReference type="EMBL" id="BPQO01000020">
    <property type="protein sequence ID" value="GJD90708.1"/>
    <property type="molecule type" value="Genomic_DNA"/>
</dbReference>
<sequence length="364" mass="39635">MRPERTPRAADLGTAEDVVVATFDGIARDGSDVRIRTAVSVRIPIDPGAELPSVARYAAVGRRLPDFEDDYLGFDGGCYFPAWYACQRSLGGEYHTGNAGAALYLASAAGILPSEDALQQKPHHRITGRQIRGQDVLQPAERIEECSWLVDLPSLRPSIEEVRAAAARLILRQGEGARGRTFVRTPLPVWTQPRYETESRPVLRLPTTDDLHGTVTAFGHDRLEEALAFARLPSVRGRRDLAPPSGRIEVEPGWAAEDDLVWIARVVGAHWIRDLDPVVPRLSAAGVAAWHLGANANGVVAAEGRKGAEAVLSGLLRLRDEVEGDPALAAFRFVANKSRELADRLVHIEGMVTPSALPPRPHPR</sequence>
<evidence type="ECO:0000313" key="1">
    <source>
        <dbReference type="EMBL" id="GJD90708.1"/>
    </source>
</evidence>
<evidence type="ECO:0000313" key="2">
    <source>
        <dbReference type="Proteomes" id="UP001055247"/>
    </source>
</evidence>
<dbReference type="AlphaFoldDB" id="A0AAV4ZS66"/>